<dbReference type="SUPFAM" id="SSF82171">
    <property type="entry name" value="DPP6 N-terminal domain-like"/>
    <property type="match status" value="1"/>
</dbReference>
<gene>
    <name evidence="3" type="ORF">CNF02_08895</name>
</gene>
<comment type="caution">
    <text evidence="3">The sequence shown here is derived from an EMBL/GenBank/DDBJ whole genome shotgun (WGS) entry which is preliminary data.</text>
</comment>
<evidence type="ECO:0000256" key="1">
    <source>
        <dbReference type="ARBA" id="ARBA00009820"/>
    </source>
</evidence>
<sequence>MISLNHLLVISLSFLSLFSCVALAADEYHYVNPVIFQRFDNTGPNAATPDIPGFYGGASIWVMESNGSYLSLLKHPGSGSAAKHLDHPSITSDGQFFIYAEFENAEIGREGIARLYKENLYTGEREVLRERSNCALHHAALSLDDEVLTYTQECEGVNRLLTEIAGGITAVHPIPASARVSNGVSANMSVVYQNEQRSHAGSGRAIAIILSTFDDQGNRTDRTIADWGFRNRRAAISIDGASVAWQSNSTTGGGTDDILLLNLENSDAAAKKLTQHPANDGHPWFSRDGNSLLFESDRTGNWEIFKLHIPTGVLIQLTDDPSYVSTRPRW</sequence>
<comment type="similarity">
    <text evidence="1">Belongs to the TolB family.</text>
</comment>
<dbReference type="EMBL" id="NTJZ01000009">
    <property type="protein sequence ID" value="PDH33295.1"/>
    <property type="molecule type" value="Genomic_DNA"/>
</dbReference>
<evidence type="ECO:0000313" key="3">
    <source>
        <dbReference type="EMBL" id="PDH33295.1"/>
    </source>
</evidence>
<reference evidence="3 4" key="1">
    <citation type="submission" date="2017-08" db="EMBL/GenBank/DDBJ databases">
        <title>Fine stratification of microbial communities through a metagenomic profile of the photic zone.</title>
        <authorList>
            <person name="Haro-Moreno J.M."/>
            <person name="Lopez-Perez M."/>
            <person name="De La Torre J."/>
            <person name="Picazo A."/>
            <person name="Camacho A."/>
            <person name="Rodriguez-Valera F."/>
        </authorList>
    </citation>
    <scope>NUCLEOTIDE SEQUENCE [LARGE SCALE GENOMIC DNA]</scope>
    <source>
        <strain evidence="3">MED-G28</strain>
    </source>
</reference>
<feature type="chain" id="PRO_5013286447" description="Translocation protein TolB" evidence="2">
    <location>
        <begin position="25"/>
        <end position="330"/>
    </location>
</feature>
<dbReference type="InterPro" id="IPR011659">
    <property type="entry name" value="WD40"/>
</dbReference>
<dbReference type="PANTHER" id="PTHR36842:SF1">
    <property type="entry name" value="PROTEIN TOLB"/>
    <property type="match status" value="1"/>
</dbReference>
<evidence type="ECO:0000313" key="4">
    <source>
        <dbReference type="Proteomes" id="UP000219329"/>
    </source>
</evidence>
<organism evidence="3 4">
    <name type="scientific">OM182 bacterium MED-G28</name>
    <dbReference type="NCBI Taxonomy" id="1986256"/>
    <lineage>
        <taxon>Bacteria</taxon>
        <taxon>Pseudomonadati</taxon>
        <taxon>Pseudomonadota</taxon>
        <taxon>Gammaproteobacteria</taxon>
        <taxon>OMG group</taxon>
        <taxon>OM182 clade</taxon>
    </lineage>
</organism>
<dbReference type="PANTHER" id="PTHR36842">
    <property type="entry name" value="PROTEIN TOLB HOMOLOG"/>
    <property type="match status" value="1"/>
</dbReference>
<dbReference type="Proteomes" id="UP000219329">
    <property type="component" value="Unassembled WGS sequence"/>
</dbReference>
<proteinExistence type="inferred from homology"/>
<evidence type="ECO:0008006" key="5">
    <source>
        <dbReference type="Google" id="ProtNLM"/>
    </source>
</evidence>
<dbReference type="Gene3D" id="2.120.10.30">
    <property type="entry name" value="TolB, C-terminal domain"/>
    <property type="match status" value="1"/>
</dbReference>
<name>A0A2A5W9T5_9GAMM</name>
<dbReference type="AlphaFoldDB" id="A0A2A5W9T5"/>
<evidence type="ECO:0000256" key="2">
    <source>
        <dbReference type="SAM" id="SignalP"/>
    </source>
</evidence>
<dbReference type="Pfam" id="PF07676">
    <property type="entry name" value="PD40"/>
    <property type="match status" value="1"/>
</dbReference>
<keyword evidence="2" id="KW-0732">Signal</keyword>
<accession>A0A2A5W9T5</accession>
<protein>
    <recommendedName>
        <fullName evidence="5">Translocation protein TolB</fullName>
    </recommendedName>
</protein>
<dbReference type="InterPro" id="IPR011042">
    <property type="entry name" value="6-blade_b-propeller_TolB-like"/>
</dbReference>
<feature type="signal peptide" evidence="2">
    <location>
        <begin position="1"/>
        <end position="24"/>
    </location>
</feature>